<name>A0AAV8ZAC0_9CUCU</name>
<evidence type="ECO:0000313" key="2">
    <source>
        <dbReference type="Proteomes" id="UP001162162"/>
    </source>
</evidence>
<gene>
    <name evidence="1" type="ORF">NQ318_020005</name>
</gene>
<proteinExistence type="predicted"/>
<protein>
    <submittedName>
        <fullName evidence="1">Uncharacterized protein</fullName>
    </submittedName>
</protein>
<dbReference type="EMBL" id="JAPWTK010000007">
    <property type="protein sequence ID" value="KAJ8960713.1"/>
    <property type="molecule type" value="Genomic_DNA"/>
</dbReference>
<dbReference type="Proteomes" id="UP001162162">
    <property type="component" value="Unassembled WGS sequence"/>
</dbReference>
<sequence>MMRRASRRIRSGFTDIDQSQFFWYKSLDKVVWKRIGKGYSYLLKKEDVDHYIKFVCVPYNKVKLKGPSCEVVSDSVVEVMGKLPTCPFEKRHRHTRHKLDGLR</sequence>
<evidence type="ECO:0000313" key="1">
    <source>
        <dbReference type="EMBL" id="KAJ8960713.1"/>
    </source>
</evidence>
<comment type="caution">
    <text evidence="1">The sequence shown here is derived from an EMBL/GenBank/DDBJ whole genome shotgun (WGS) entry which is preliminary data.</text>
</comment>
<keyword evidence="2" id="KW-1185">Reference proteome</keyword>
<reference evidence="1" key="1">
    <citation type="journal article" date="2023" name="Insect Mol. Biol.">
        <title>Genome sequencing provides insights into the evolution of gene families encoding plant cell wall-degrading enzymes in longhorned beetles.</title>
        <authorList>
            <person name="Shin N.R."/>
            <person name="Okamura Y."/>
            <person name="Kirsch R."/>
            <person name="Pauchet Y."/>
        </authorList>
    </citation>
    <scope>NUCLEOTIDE SEQUENCE</scope>
    <source>
        <strain evidence="1">AMC_N1</strain>
    </source>
</reference>
<dbReference type="AlphaFoldDB" id="A0AAV8ZAC0"/>
<organism evidence="1 2">
    <name type="scientific">Aromia moschata</name>
    <dbReference type="NCBI Taxonomy" id="1265417"/>
    <lineage>
        <taxon>Eukaryota</taxon>
        <taxon>Metazoa</taxon>
        <taxon>Ecdysozoa</taxon>
        <taxon>Arthropoda</taxon>
        <taxon>Hexapoda</taxon>
        <taxon>Insecta</taxon>
        <taxon>Pterygota</taxon>
        <taxon>Neoptera</taxon>
        <taxon>Endopterygota</taxon>
        <taxon>Coleoptera</taxon>
        <taxon>Polyphaga</taxon>
        <taxon>Cucujiformia</taxon>
        <taxon>Chrysomeloidea</taxon>
        <taxon>Cerambycidae</taxon>
        <taxon>Cerambycinae</taxon>
        <taxon>Callichromatini</taxon>
        <taxon>Aromia</taxon>
    </lineage>
</organism>
<accession>A0AAV8ZAC0</accession>